<feature type="transmembrane region" description="Helical" evidence="4">
    <location>
        <begin position="349"/>
        <end position="368"/>
    </location>
</feature>
<dbReference type="Gene3D" id="1.20.1250.20">
    <property type="entry name" value="MFS general substrate transporter like domains"/>
    <property type="match status" value="2"/>
</dbReference>
<evidence type="ECO:0000256" key="4">
    <source>
        <dbReference type="SAM" id="Phobius"/>
    </source>
</evidence>
<dbReference type="EMBL" id="JAJGCB010000001">
    <property type="protein sequence ID" value="KAJ8995774.1"/>
    <property type="molecule type" value="Genomic_DNA"/>
</dbReference>
<dbReference type="GO" id="GO:0022857">
    <property type="term" value="F:transmembrane transporter activity"/>
    <property type="evidence" value="ECO:0007669"/>
    <property type="project" value="InterPro"/>
</dbReference>
<evidence type="ECO:0000313" key="6">
    <source>
        <dbReference type="Proteomes" id="UP001161757"/>
    </source>
</evidence>
<sequence>MSWPATERGRELQQLSSPVTVPQEGEHEPTPLDEESHSREASSLPPPDGGRAAWRLLLSSFVFEALLWGFPLSFGVFQDYYTQLAQFKDDPYVSVIGTVATGLTYMAAPVVIPLTKRYAIWRRRMVWIGWTLCLIGLIAGSFATTLNTLVLTQGVLYGLGFTISEYPILSMINEYWISRRGMAYGFICASSGLSGAGFPFLINQLLARYGYQTTLRSIAIGLFVLTGPLIPNFKGRLPESESTAPGKTDWSFLKTSLFWVYSASNLAMGLAYFFPSLYLPSYATAHGMGSTRGALLLAVMSISQVLGQMTFGYLSDRSLPLSILTISSPLVAGVAAYTCWGLAHSMSLLAVFAVIYGSFGAGYTALWGRIGMKISSEPTAAFAAFGLLNFGKGVGNVLAGPIGSTLVKHGAVIVDHYGAGKYENVVLFVGSAMMLSAAIIAIQNLQSSKLTNLLRQ</sequence>
<dbReference type="AlphaFoldDB" id="A0AAN6IYD4"/>
<dbReference type="InterPro" id="IPR050327">
    <property type="entry name" value="Proton-linked_MCT"/>
</dbReference>
<feature type="transmembrane region" description="Helical" evidence="4">
    <location>
        <begin position="92"/>
        <end position="114"/>
    </location>
</feature>
<accession>A0AAN6IYD4</accession>
<evidence type="ECO:0000256" key="1">
    <source>
        <dbReference type="ARBA" id="ARBA00004141"/>
    </source>
</evidence>
<dbReference type="PANTHER" id="PTHR11360">
    <property type="entry name" value="MONOCARBOXYLATE TRANSPORTER"/>
    <property type="match status" value="1"/>
</dbReference>
<comment type="caution">
    <text evidence="5">The sequence shown here is derived from an EMBL/GenBank/DDBJ whole genome shotgun (WGS) entry which is preliminary data.</text>
</comment>
<organism evidence="5 6">
    <name type="scientific">Exophiala dermatitidis</name>
    <name type="common">Black yeast-like fungus</name>
    <name type="synonym">Wangiella dermatitidis</name>
    <dbReference type="NCBI Taxonomy" id="5970"/>
    <lineage>
        <taxon>Eukaryota</taxon>
        <taxon>Fungi</taxon>
        <taxon>Dikarya</taxon>
        <taxon>Ascomycota</taxon>
        <taxon>Pezizomycotina</taxon>
        <taxon>Eurotiomycetes</taxon>
        <taxon>Chaetothyriomycetidae</taxon>
        <taxon>Chaetothyriales</taxon>
        <taxon>Herpotrichiellaceae</taxon>
        <taxon>Exophiala</taxon>
    </lineage>
</organism>
<protein>
    <recommendedName>
        <fullName evidence="7">MFS transporter, MCP family, solute carrier family 16 (Monocarboxylic acid transporters), member 10</fullName>
    </recommendedName>
</protein>
<reference evidence="5" key="1">
    <citation type="submission" date="2023-01" db="EMBL/GenBank/DDBJ databases">
        <title>Exophiala dermititidis isolated from Cystic Fibrosis Patient.</title>
        <authorList>
            <person name="Kurbessoian T."/>
            <person name="Crocker A."/>
            <person name="Murante D."/>
            <person name="Hogan D.A."/>
            <person name="Stajich J.E."/>
        </authorList>
    </citation>
    <scope>NUCLEOTIDE SEQUENCE</scope>
    <source>
        <strain evidence="5">Ex8</strain>
    </source>
</reference>
<evidence type="ECO:0000313" key="5">
    <source>
        <dbReference type="EMBL" id="KAJ8995774.1"/>
    </source>
</evidence>
<keyword evidence="4" id="KW-0812">Transmembrane</keyword>
<feature type="compositionally biased region" description="Basic and acidic residues" evidence="3">
    <location>
        <begin position="24"/>
        <end position="40"/>
    </location>
</feature>
<dbReference type="Pfam" id="PF07690">
    <property type="entry name" value="MFS_1"/>
    <property type="match status" value="1"/>
</dbReference>
<gene>
    <name evidence="5" type="ORF">HRR80_000531</name>
</gene>
<comment type="subcellular location">
    <subcellularLocation>
        <location evidence="1">Membrane</location>
        <topology evidence="1">Multi-pass membrane protein</topology>
    </subcellularLocation>
</comment>
<comment type="similarity">
    <text evidence="2">Belongs to the major facilitator superfamily. Monocarboxylate porter (TC 2.A.1.13) family.</text>
</comment>
<dbReference type="Proteomes" id="UP001161757">
    <property type="component" value="Unassembled WGS sequence"/>
</dbReference>
<feature type="region of interest" description="Disordered" evidence="3">
    <location>
        <begin position="1"/>
        <end position="46"/>
    </location>
</feature>
<feature type="transmembrane region" description="Helical" evidence="4">
    <location>
        <begin position="252"/>
        <end position="274"/>
    </location>
</feature>
<feature type="transmembrane region" description="Helical" evidence="4">
    <location>
        <begin position="321"/>
        <end position="343"/>
    </location>
</feature>
<proteinExistence type="inferred from homology"/>
<dbReference type="SUPFAM" id="SSF103473">
    <property type="entry name" value="MFS general substrate transporter"/>
    <property type="match status" value="1"/>
</dbReference>
<dbReference type="InterPro" id="IPR036259">
    <property type="entry name" value="MFS_trans_sf"/>
</dbReference>
<name>A0AAN6IYD4_EXODE</name>
<evidence type="ECO:0008006" key="7">
    <source>
        <dbReference type="Google" id="ProtNLM"/>
    </source>
</evidence>
<dbReference type="InterPro" id="IPR011701">
    <property type="entry name" value="MFS"/>
</dbReference>
<feature type="transmembrane region" description="Helical" evidence="4">
    <location>
        <begin position="150"/>
        <end position="169"/>
    </location>
</feature>
<keyword evidence="4" id="KW-1133">Transmembrane helix</keyword>
<feature type="transmembrane region" description="Helical" evidence="4">
    <location>
        <begin position="425"/>
        <end position="445"/>
    </location>
</feature>
<feature type="transmembrane region" description="Helical" evidence="4">
    <location>
        <begin position="294"/>
        <end position="314"/>
    </location>
</feature>
<feature type="transmembrane region" description="Helical" evidence="4">
    <location>
        <begin position="52"/>
        <end position="72"/>
    </location>
</feature>
<evidence type="ECO:0000256" key="3">
    <source>
        <dbReference type="SAM" id="MobiDB-lite"/>
    </source>
</evidence>
<feature type="transmembrane region" description="Helical" evidence="4">
    <location>
        <begin position="181"/>
        <end position="202"/>
    </location>
</feature>
<dbReference type="GO" id="GO:0016020">
    <property type="term" value="C:membrane"/>
    <property type="evidence" value="ECO:0007669"/>
    <property type="project" value="UniProtKB-SubCell"/>
</dbReference>
<feature type="transmembrane region" description="Helical" evidence="4">
    <location>
        <begin position="380"/>
        <end position="399"/>
    </location>
</feature>
<feature type="transmembrane region" description="Helical" evidence="4">
    <location>
        <begin position="126"/>
        <end position="144"/>
    </location>
</feature>
<keyword evidence="4" id="KW-0472">Membrane</keyword>
<evidence type="ECO:0000256" key="2">
    <source>
        <dbReference type="ARBA" id="ARBA00006727"/>
    </source>
</evidence>
<dbReference type="PANTHER" id="PTHR11360:SF287">
    <property type="entry name" value="MFS MONOCARBOXYLATE TRANSPORTER"/>
    <property type="match status" value="1"/>
</dbReference>